<dbReference type="RefSeq" id="WP_138400246.1">
    <property type="nucleotide sequence ID" value="NZ_JBAFVI010000010.1"/>
</dbReference>
<dbReference type="PANTHER" id="PTHR31423">
    <property type="entry name" value="YBAK DOMAIN-CONTAINING PROTEIN"/>
    <property type="match status" value="1"/>
</dbReference>
<dbReference type="InterPro" id="IPR007214">
    <property type="entry name" value="YbaK/aa-tRNA-synth-assoc-dom"/>
</dbReference>
<feature type="domain" description="YbaK/aminoacyl-tRNA synthetase-associated" evidence="2">
    <location>
        <begin position="24"/>
        <end position="148"/>
    </location>
</feature>
<dbReference type="AlphaFoldDB" id="A0A6C1KCV4"/>
<reference evidence="3 4" key="1">
    <citation type="submission" date="2019-05" db="EMBL/GenBank/DDBJ databases">
        <authorList>
            <person name="Zhou X."/>
        </authorList>
    </citation>
    <scope>NUCLEOTIDE SEQUENCE [LARGE SCALE GENOMIC DNA]</scope>
    <source>
        <strain evidence="3 4">DSM 432</strain>
    </source>
</reference>
<dbReference type="EMBL" id="VAUP01000031">
    <property type="protein sequence ID" value="TLX42105.1"/>
    <property type="molecule type" value="Genomic_DNA"/>
</dbReference>
<evidence type="ECO:0000313" key="3">
    <source>
        <dbReference type="EMBL" id="TLX42105.1"/>
    </source>
</evidence>
<dbReference type="GeneID" id="95774703"/>
<comment type="caution">
    <text evidence="3">The sequence shown here is derived from an EMBL/GenBank/DDBJ whole genome shotgun (WGS) entry which is preliminary data.</text>
</comment>
<proteinExistence type="inferred from homology"/>
<dbReference type="OrthoDB" id="5145315at2"/>
<dbReference type="Proteomes" id="UP000305131">
    <property type="component" value="Unassembled WGS sequence"/>
</dbReference>
<sequence>MPLTPDALLELLENNGIPATTHAHPPVHTVAESQALRGDIPGAHTKNLFLRDAKKTYFLVAVAEDTPVNIKALKGPLGAKGSLSFGSAEALYEHLGVLPGSVTLLAAANDVAGLVTIAIDAELLKAEAVCCHPLTNERTTSLAPEALDAFFRLTGHQPLVIEIPPAPEA</sequence>
<dbReference type="CDD" id="cd04335">
    <property type="entry name" value="PrdX_deacylase"/>
    <property type="match status" value="1"/>
</dbReference>
<organism evidence="3 4">
    <name type="scientific">Xanthobacter autotrophicus</name>
    <dbReference type="NCBI Taxonomy" id="280"/>
    <lineage>
        <taxon>Bacteria</taxon>
        <taxon>Pseudomonadati</taxon>
        <taxon>Pseudomonadota</taxon>
        <taxon>Alphaproteobacteria</taxon>
        <taxon>Hyphomicrobiales</taxon>
        <taxon>Xanthobacteraceae</taxon>
        <taxon>Xanthobacter</taxon>
    </lineage>
</organism>
<name>A0A6C1KCV4_XANAU</name>
<evidence type="ECO:0000256" key="1">
    <source>
        <dbReference type="ARBA" id="ARBA00010201"/>
    </source>
</evidence>
<gene>
    <name evidence="3" type="ORF">FBQ73_14705</name>
</gene>
<evidence type="ECO:0000259" key="2">
    <source>
        <dbReference type="Pfam" id="PF04073"/>
    </source>
</evidence>
<dbReference type="InterPro" id="IPR036754">
    <property type="entry name" value="YbaK/aa-tRNA-synt-asso_dom_sf"/>
</dbReference>
<dbReference type="InterPro" id="IPR040285">
    <property type="entry name" value="ProX/PRXD1"/>
</dbReference>
<dbReference type="GO" id="GO:0002161">
    <property type="term" value="F:aminoacyl-tRNA deacylase activity"/>
    <property type="evidence" value="ECO:0007669"/>
    <property type="project" value="InterPro"/>
</dbReference>
<evidence type="ECO:0000313" key="4">
    <source>
        <dbReference type="Proteomes" id="UP000305131"/>
    </source>
</evidence>
<dbReference type="FunFam" id="3.90.960.10:FF:000005">
    <property type="entry name" value="Putative prolyl-tRNA synthetase"/>
    <property type="match status" value="1"/>
</dbReference>
<dbReference type="PANTHER" id="PTHR31423:SF3">
    <property type="entry name" value="PROLYL-TRNA SYNTHETASE ASSOCIATED DOMAIN-CONTAINING PROTEIN 1-RELATED"/>
    <property type="match status" value="1"/>
</dbReference>
<accession>A0A6C1KCV4</accession>
<dbReference type="SUPFAM" id="SSF55826">
    <property type="entry name" value="YbaK/ProRS associated domain"/>
    <property type="match status" value="1"/>
</dbReference>
<keyword evidence="3" id="KW-0030">Aminoacyl-tRNA synthetase</keyword>
<keyword evidence="3" id="KW-0436">Ligase</keyword>
<protein>
    <submittedName>
        <fullName evidence="3">Prolyl-tRNA synthetase associated domain-containing protein</fullName>
    </submittedName>
</protein>
<dbReference type="Gene3D" id="3.90.960.10">
    <property type="entry name" value="YbaK/aminoacyl-tRNA synthetase-associated domain"/>
    <property type="match status" value="1"/>
</dbReference>
<dbReference type="GO" id="GO:0004812">
    <property type="term" value="F:aminoacyl-tRNA ligase activity"/>
    <property type="evidence" value="ECO:0007669"/>
    <property type="project" value="UniProtKB-KW"/>
</dbReference>
<dbReference type="Pfam" id="PF04073">
    <property type="entry name" value="tRNA_edit"/>
    <property type="match status" value="1"/>
</dbReference>
<comment type="similarity">
    <text evidence="1">Belongs to the PRORSD1 family.</text>
</comment>